<evidence type="ECO:0000313" key="1">
    <source>
        <dbReference type="Ensembl" id="ENSCJAP00000073784.1"/>
    </source>
</evidence>
<reference evidence="1" key="1">
    <citation type="submission" date="2009-03" db="EMBL/GenBank/DDBJ databases">
        <authorList>
            <person name="Warren W."/>
            <person name="Ye L."/>
            <person name="Minx P."/>
            <person name="Worley K."/>
            <person name="Gibbs R."/>
            <person name="Wilson R.K."/>
        </authorList>
    </citation>
    <scope>NUCLEOTIDE SEQUENCE [LARGE SCALE GENOMIC DNA]</scope>
</reference>
<dbReference type="Bgee" id="ENSCJAG00000050876">
    <property type="expression patterns" value="Expressed in kidney and 1 other cell type or tissue"/>
</dbReference>
<dbReference type="PANTHER" id="PTHR46254:SF3">
    <property type="entry name" value="SECRETED PROTEIN"/>
    <property type="match status" value="1"/>
</dbReference>
<protein>
    <submittedName>
        <fullName evidence="1">Uncharacterized protein</fullName>
    </submittedName>
</protein>
<dbReference type="GeneTree" id="ENSGT01140000284788"/>
<dbReference type="AlphaFoldDB" id="A0A5F4W7G1"/>
<reference evidence="1" key="3">
    <citation type="submission" date="2025-09" db="UniProtKB">
        <authorList>
            <consortium name="Ensembl"/>
        </authorList>
    </citation>
    <scope>IDENTIFICATION</scope>
</reference>
<dbReference type="Ensembl" id="ENSCJAT00000086983.3">
    <property type="protein sequence ID" value="ENSCJAP00000073784.1"/>
    <property type="gene ID" value="ENSCJAG00000050876.3"/>
</dbReference>
<evidence type="ECO:0000313" key="2">
    <source>
        <dbReference type="Proteomes" id="UP000008225"/>
    </source>
</evidence>
<keyword evidence="2" id="KW-1185">Reference proteome</keyword>
<reference evidence="1" key="2">
    <citation type="submission" date="2025-08" db="UniProtKB">
        <authorList>
            <consortium name="Ensembl"/>
        </authorList>
    </citation>
    <scope>IDENTIFICATION</scope>
</reference>
<sequence length="125" mass="13717">MPSSTRPRGTSLGNYDMRCDQMLMTSRKLWKNSVVAGETIKMEFHSFAQAGVQWCDLGSRQPPPPSDSPASAFRVATDCRYVPSRPANFVFLVETGFLHVGQAGLKLPTSGEIHSEVRSTLRSGV</sequence>
<organism evidence="1 2">
    <name type="scientific">Callithrix jacchus</name>
    <name type="common">White-tufted-ear marmoset</name>
    <name type="synonym">Simia Jacchus</name>
    <dbReference type="NCBI Taxonomy" id="9483"/>
    <lineage>
        <taxon>Eukaryota</taxon>
        <taxon>Metazoa</taxon>
        <taxon>Chordata</taxon>
        <taxon>Craniata</taxon>
        <taxon>Vertebrata</taxon>
        <taxon>Euteleostomi</taxon>
        <taxon>Mammalia</taxon>
        <taxon>Eutheria</taxon>
        <taxon>Euarchontoglires</taxon>
        <taxon>Primates</taxon>
        <taxon>Haplorrhini</taxon>
        <taxon>Platyrrhini</taxon>
        <taxon>Cebidae</taxon>
        <taxon>Callitrichinae</taxon>
        <taxon>Callithrix</taxon>
        <taxon>Callithrix</taxon>
    </lineage>
</organism>
<accession>A0A5F4W7G1</accession>
<dbReference type="Proteomes" id="UP000008225">
    <property type="component" value="Chromosome 4"/>
</dbReference>
<name>A0A5F4W7G1_CALJA</name>
<proteinExistence type="predicted"/>
<dbReference type="PANTHER" id="PTHR46254">
    <property type="entry name" value="PROTEIN GVQW1-RELATED"/>
    <property type="match status" value="1"/>
</dbReference>
<dbReference type="InParanoid" id="A0A5F4W7G1"/>
<dbReference type="PRINTS" id="PR02045">
    <property type="entry name" value="F138DOMAIN"/>
</dbReference>